<dbReference type="PANTHER" id="PTHR46765">
    <property type="entry name" value="P-LOOP CONTAINING NUCLEOSIDE TRIPHOSPHATE HYDROLASES SUPERFAMILY PROTEIN"/>
    <property type="match status" value="1"/>
</dbReference>
<evidence type="ECO:0000313" key="5">
    <source>
        <dbReference type="Proteomes" id="UP001359485"/>
    </source>
</evidence>
<name>A0ABR1AX46_POLSC</name>
<accession>A0ABR1AX46</accession>
<dbReference type="Proteomes" id="UP001359485">
    <property type="component" value="Unassembled WGS sequence"/>
</dbReference>
<protein>
    <submittedName>
        <fullName evidence="4">Uncharacterized protein</fullName>
    </submittedName>
</protein>
<feature type="compositionally biased region" description="Basic and acidic residues" evidence="3">
    <location>
        <begin position="146"/>
        <end position="167"/>
    </location>
</feature>
<dbReference type="EMBL" id="JAWJWF010000045">
    <property type="protein sequence ID" value="KAK6627887.1"/>
    <property type="molecule type" value="Genomic_DNA"/>
</dbReference>
<dbReference type="PANTHER" id="PTHR46765:SF1">
    <property type="entry name" value="P-LOOP CONTAINING NUCLEOSIDE TRIPHOSPHATE HYDROLASES SUPERFAMILY PROTEIN"/>
    <property type="match status" value="1"/>
</dbReference>
<keyword evidence="2" id="KW-0539">Nucleus</keyword>
<proteinExistence type="predicted"/>
<keyword evidence="5" id="KW-1185">Reference proteome</keyword>
<reference evidence="4 5" key="1">
    <citation type="submission" date="2023-09" db="EMBL/GenBank/DDBJ databases">
        <title>Genomes of two closely related lineages of the louse Polyplax serrata with different host specificities.</title>
        <authorList>
            <person name="Martinu J."/>
            <person name="Tarabai H."/>
            <person name="Stefka J."/>
            <person name="Hypsa V."/>
        </authorList>
    </citation>
    <scope>NUCLEOTIDE SEQUENCE [LARGE SCALE GENOMIC DNA]</scope>
    <source>
        <strain evidence="4">98ZLc_SE</strain>
    </source>
</reference>
<evidence type="ECO:0000256" key="3">
    <source>
        <dbReference type="SAM" id="MobiDB-lite"/>
    </source>
</evidence>
<evidence type="ECO:0000256" key="1">
    <source>
        <dbReference type="ARBA" id="ARBA00004123"/>
    </source>
</evidence>
<comment type="caution">
    <text evidence="4">The sequence shown here is derived from an EMBL/GenBank/DDBJ whole genome shotgun (WGS) entry which is preliminary data.</text>
</comment>
<feature type="region of interest" description="Disordered" evidence="3">
    <location>
        <begin position="146"/>
        <end position="181"/>
    </location>
</feature>
<gene>
    <name evidence="4" type="ORF">RUM44_010369</name>
</gene>
<evidence type="ECO:0000313" key="4">
    <source>
        <dbReference type="EMBL" id="KAK6627887.1"/>
    </source>
</evidence>
<comment type="subcellular location">
    <subcellularLocation>
        <location evidence="1">Nucleus</location>
    </subcellularLocation>
</comment>
<dbReference type="InterPro" id="IPR053016">
    <property type="entry name" value="CTF18-RFC_complex"/>
</dbReference>
<sequence length="241" mass="27776">MLCHVVVDYNSDCNFNRMKESKCDQILSDVARGLNPSLRACNQKKSLLFDSLPLMDIILKPPLRPVNPTLFNEGEKKDFKHLIDVMVDFNFNYIQQRAVDGTYSYQLDPNIEELIKFNVGTQTNSRSYSYNLRQIIAHALDLEKMRRSTKGEESEKLSEKTSKEGKTSETQSQSQTYKPATLQPKEIKVKETLGYHMKEPFWRKSVKKAGTFRHLTDVSRSHKNAHFGFIPNFDKCTGENA</sequence>
<organism evidence="4 5">
    <name type="scientific">Polyplax serrata</name>
    <name type="common">Common mouse louse</name>
    <dbReference type="NCBI Taxonomy" id="468196"/>
    <lineage>
        <taxon>Eukaryota</taxon>
        <taxon>Metazoa</taxon>
        <taxon>Ecdysozoa</taxon>
        <taxon>Arthropoda</taxon>
        <taxon>Hexapoda</taxon>
        <taxon>Insecta</taxon>
        <taxon>Pterygota</taxon>
        <taxon>Neoptera</taxon>
        <taxon>Paraneoptera</taxon>
        <taxon>Psocodea</taxon>
        <taxon>Troctomorpha</taxon>
        <taxon>Phthiraptera</taxon>
        <taxon>Anoplura</taxon>
        <taxon>Polyplacidae</taxon>
        <taxon>Polyplax</taxon>
    </lineage>
</organism>
<evidence type="ECO:0000256" key="2">
    <source>
        <dbReference type="ARBA" id="ARBA00023242"/>
    </source>
</evidence>